<dbReference type="InterPro" id="IPR036264">
    <property type="entry name" value="Bact_exopeptidase_dim_dom"/>
</dbReference>
<comment type="caution">
    <text evidence="3">The sequence shown here is derived from an EMBL/GenBank/DDBJ whole genome shotgun (WGS) entry which is preliminary data.</text>
</comment>
<evidence type="ECO:0000259" key="2">
    <source>
        <dbReference type="Pfam" id="PF07687"/>
    </source>
</evidence>
<dbReference type="PIRSF" id="PIRSF005962">
    <property type="entry name" value="Pept_M20D_amidohydro"/>
    <property type="match status" value="1"/>
</dbReference>
<comment type="cofactor">
    <cofactor evidence="1">
        <name>Mn(2+)</name>
        <dbReference type="ChEBI" id="CHEBI:29035"/>
    </cofactor>
    <text evidence="1">The Mn(2+) ion enhances activity.</text>
</comment>
<dbReference type="EMBL" id="PVUE01000024">
    <property type="protein sequence ID" value="PRZ33876.1"/>
    <property type="molecule type" value="Genomic_DNA"/>
</dbReference>
<dbReference type="PANTHER" id="PTHR11014">
    <property type="entry name" value="PEPTIDASE M20 FAMILY MEMBER"/>
    <property type="match status" value="1"/>
</dbReference>
<dbReference type="PANTHER" id="PTHR11014:SF63">
    <property type="entry name" value="METALLOPEPTIDASE, PUTATIVE (AFU_ORTHOLOGUE AFUA_6G09600)-RELATED"/>
    <property type="match status" value="1"/>
</dbReference>
<dbReference type="RefSeq" id="WP_106350848.1">
    <property type="nucleotide sequence ID" value="NZ_PVUE01000024.1"/>
</dbReference>
<dbReference type="InterPro" id="IPR002933">
    <property type="entry name" value="Peptidase_M20"/>
</dbReference>
<dbReference type="InterPro" id="IPR017439">
    <property type="entry name" value="Amidohydrolase"/>
</dbReference>
<sequence>MSGWLASIDGWLRTHERQLIELRRQIHAHPELGIDVPHTTDLIERRLLEAGLSPQRFRGGNGLAVDIGQGPRIVGLRADIDALPLQELTNLPFASRIDGRSHACGHDMHAAFAMGAALALAQAPELPGRVRVIFQPAEETLGGAHMVIANGILDGLERVFALHCEPQVKVGQAGTRLGAITAACDLVEIHLSGPGGHTARPHLSVDLVDALARIVTTVPGLTSRSVDPRDGLSVVFGAIEAGSAPNAIPSEGVLRGTVRTLTRAGWTAAEDAVRRLVDEVAALTRASVKIDYRRGVPPVDNDVTSFSLLRTAMAGVVGDDSVYMPEQSMGGEDFGWYADYAPVGMGRIGVYPGSGPMSDLHQGTFVADERAILIGARVLAHTAIGSLTSPTSLPTG</sequence>
<dbReference type="GO" id="GO:0046872">
    <property type="term" value="F:metal ion binding"/>
    <property type="evidence" value="ECO:0007669"/>
    <property type="project" value="UniProtKB-KW"/>
</dbReference>
<keyword evidence="4" id="KW-1185">Reference proteome</keyword>
<protein>
    <submittedName>
        <fullName evidence="3">Amidohydrolase</fullName>
    </submittedName>
</protein>
<reference evidence="3 4" key="1">
    <citation type="submission" date="2018-03" db="EMBL/GenBank/DDBJ databases">
        <title>Genomic Encyclopedia of Archaeal and Bacterial Type Strains, Phase II (KMG-II): from individual species to whole genera.</title>
        <authorList>
            <person name="Goeker M."/>
        </authorList>
    </citation>
    <scope>NUCLEOTIDE SEQUENCE [LARGE SCALE GENOMIC DNA]</scope>
    <source>
        <strain evidence="3 4">DSM 100065</strain>
    </source>
</reference>
<feature type="binding site" evidence="1">
    <location>
        <position position="139"/>
    </location>
    <ligand>
        <name>Mn(2+)</name>
        <dbReference type="ChEBI" id="CHEBI:29035"/>
        <label>2</label>
    </ligand>
</feature>
<dbReference type="Proteomes" id="UP000237752">
    <property type="component" value="Unassembled WGS sequence"/>
</dbReference>
<evidence type="ECO:0000313" key="4">
    <source>
        <dbReference type="Proteomes" id="UP000237752"/>
    </source>
</evidence>
<dbReference type="SUPFAM" id="SSF53187">
    <property type="entry name" value="Zn-dependent exopeptidases"/>
    <property type="match status" value="1"/>
</dbReference>
<keyword evidence="1" id="KW-0479">Metal-binding</keyword>
<dbReference type="Pfam" id="PF01546">
    <property type="entry name" value="Peptidase_M20"/>
    <property type="match status" value="1"/>
</dbReference>
<dbReference type="SUPFAM" id="SSF55031">
    <property type="entry name" value="Bacterial exopeptidase dimerisation domain"/>
    <property type="match status" value="1"/>
</dbReference>
<feature type="domain" description="Peptidase M20 dimerisation" evidence="2">
    <location>
        <begin position="188"/>
        <end position="281"/>
    </location>
</feature>
<gene>
    <name evidence="3" type="ORF">CLV47_1249</name>
</gene>
<feature type="binding site" evidence="1">
    <location>
        <position position="106"/>
    </location>
    <ligand>
        <name>Mn(2+)</name>
        <dbReference type="ChEBI" id="CHEBI:29035"/>
        <label>2</label>
    </ligand>
</feature>
<dbReference type="AlphaFoldDB" id="A0A2T0ZC09"/>
<feature type="binding site" evidence="1">
    <location>
        <position position="163"/>
    </location>
    <ligand>
        <name>Mn(2+)</name>
        <dbReference type="ChEBI" id="CHEBI:29035"/>
        <label>2</label>
    </ligand>
</feature>
<name>A0A2T0ZC09_9ACTN</name>
<dbReference type="GO" id="GO:0016787">
    <property type="term" value="F:hydrolase activity"/>
    <property type="evidence" value="ECO:0007669"/>
    <property type="project" value="UniProtKB-KW"/>
</dbReference>
<keyword evidence="3" id="KW-0378">Hydrolase</keyword>
<dbReference type="OrthoDB" id="9777385at2"/>
<keyword evidence="1" id="KW-0464">Manganese</keyword>
<proteinExistence type="predicted"/>
<organism evidence="3 4">
    <name type="scientific">Antricoccus suffuscus</name>
    <dbReference type="NCBI Taxonomy" id="1629062"/>
    <lineage>
        <taxon>Bacteria</taxon>
        <taxon>Bacillati</taxon>
        <taxon>Actinomycetota</taxon>
        <taxon>Actinomycetes</taxon>
        <taxon>Geodermatophilales</taxon>
        <taxon>Antricoccaceae</taxon>
        <taxon>Antricoccus</taxon>
    </lineage>
</organism>
<feature type="binding site" evidence="1">
    <location>
        <position position="104"/>
    </location>
    <ligand>
        <name>Mn(2+)</name>
        <dbReference type="ChEBI" id="CHEBI:29035"/>
        <label>2</label>
    </ligand>
</feature>
<dbReference type="InterPro" id="IPR011650">
    <property type="entry name" value="Peptidase_M20_dimer"/>
</dbReference>
<evidence type="ECO:0000256" key="1">
    <source>
        <dbReference type="PIRSR" id="PIRSR005962-1"/>
    </source>
</evidence>
<accession>A0A2T0ZC09</accession>
<dbReference type="Pfam" id="PF07687">
    <property type="entry name" value="M20_dimer"/>
    <property type="match status" value="1"/>
</dbReference>
<evidence type="ECO:0000313" key="3">
    <source>
        <dbReference type="EMBL" id="PRZ33876.1"/>
    </source>
</evidence>
<dbReference type="NCBIfam" id="TIGR01891">
    <property type="entry name" value="amidohydrolases"/>
    <property type="match status" value="1"/>
</dbReference>
<feature type="binding site" evidence="1">
    <location>
        <position position="361"/>
    </location>
    <ligand>
        <name>Mn(2+)</name>
        <dbReference type="ChEBI" id="CHEBI:29035"/>
        <label>2</label>
    </ligand>
</feature>
<dbReference type="Gene3D" id="3.30.70.360">
    <property type="match status" value="1"/>
</dbReference>
<dbReference type="Gene3D" id="3.40.630.10">
    <property type="entry name" value="Zn peptidases"/>
    <property type="match status" value="1"/>
</dbReference>